<comment type="cofactor">
    <cofactor evidence="2">
        <name>Zn(2+)</name>
        <dbReference type="ChEBI" id="CHEBI:29105"/>
    </cofactor>
</comment>
<dbReference type="Pfam" id="PF05011">
    <property type="entry name" value="DBR1"/>
    <property type="match status" value="1"/>
</dbReference>
<dbReference type="RefSeq" id="XP_067081360.1">
    <property type="nucleotide sequence ID" value="XM_067225259.1"/>
</dbReference>
<dbReference type="Proteomes" id="UP000195570">
    <property type="component" value="Unassembled WGS sequence"/>
</dbReference>
<dbReference type="GeneID" id="92376088"/>
<sequence length="521" mass="56955">MSSLVHHFFNVKGGVTERTAPSSSGGATETFANLHVAVVGCCHGELDKIYLACSDHEVSSGKKIDFVICAGDFQALRREEDLKCMAVPEKYRSLGDFVKYYQGEKRAPYLTLFVGGNHECSDWLAEESYGGFLAPNIYYLGHSGVVVVDGCITVAGISGIFKAHDYVRPYPNRPFHVSEASKRSAYHVRRIEVEKLRAFVRALRHMQQWGRKWGAQSVSPLATAANIANPAQKVSQDGGNDTTNSHITLPPVDIFVSHDWPTGVTKYGDEEQLLRYKPYFREDIRHGVLGNPHTVKLLQDIKPRYWIAAHLHCRFEATVPHENTSGKCTTAGTTSPVATQQKTKFLALDKPAKGKGFIDFIDVPGERGAVGRKSDVDRVVHHPLWLRVLRESHNYLSANDDSWSSETCNFLQSSEEEPISTEVSIPAHSTKQLLQSLGLPPSPIQQAQPQSTIAVVAGGGSGHHRPVTGSGHAKLDDKAGAPDANCSSVATRPADWNGARTEDGVDAGNDLPWVEDAVGDV</sequence>
<evidence type="ECO:0000256" key="13">
    <source>
        <dbReference type="SAM" id="MobiDB-lite"/>
    </source>
</evidence>
<dbReference type="VEuPathDB" id="TriTrypDB:TEOVI_000214800"/>
<dbReference type="InterPro" id="IPR029052">
    <property type="entry name" value="Metallo-depent_PP-like"/>
</dbReference>
<evidence type="ECO:0000256" key="8">
    <source>
        <dbReference type="ARBA" id="ARBA00022801"/>
    </source>
</evidence>
<dbReference type="Gene3D" id="3.60.21.10">
    <property type="match status" value="1"/>
</dbReference>
<evidence type="ECO:0000256" key="4">
    <source>
        <dbReference type="ARBA" id="ARBA00004123"/>
    </source>
</evidence>
<keyword evidence="10" id="KW-0408">Iron</keyword>
<evidence type="ECO:0000256" key="10">
    <source>
        <dbReference type="ARBA" id="ARBA00023004"/>
    </source>
</evidence>
<evidence type="ECO:0000256" key="12">
    <source>
        <dbReference type="ARBA" id="ARBA00023242"/>
    </source>
</evidence>
<reference evidence="15" key="1">
    <citation type="submission" date="2016-09" db="EMBL/GenBank/DDBJ databases">
        <authorList>
            <person name="Hebert L."/>
            <person name="Moumen B."/>
        </authorList>
    </citation>
    <scope>NUCLEOTIDE SEQUENCE [LARGE SCALE GENOMIC DNA]</scope>
    <source>
        <strain evidence="15">OVI</strain>
    </source>
</reference>
<dbReference type="PANTHER" id="PTHR12849:SF0">
    <property type="entry name" value="LARIAT DEBRANCHING ENZYME"/>
    <property type="match status" value="1"/>
</dbReference>
<feature type="region of interest" description="Disordered" evidence="13">
    <location>
        <begin position="459"/>
        <end position="521"/>
    </location>
</feature>
<gene>
    <name evidence="15" type="ORF">TEOVI_000214800</name>
</gene>
<evidence type="ECO:0000256" key="5">
    <source>
        <dbReference type="ARBA" id="ARBA00006045"/>
    </source>
</evidence>
<evidence type="ECO:0000256" key="6">
    <source>
        <dbReference type="ARBA" id="ARBA00022664"/>
    </source>
</evidence>
<dbReference type="GO" id="GO:0008419">
    <property type="term" value="F:RNA lariat debranching enzyme activity"/>
    <property type="evidence" value="ECO:0007669"/>
    <property type="project" value="TreeGrafter"/>
</dbReference>
<keyword evidence="8" id="KW-0378">Hydrolase</keyword>
<evidence type="ECO:0000313" key="16">
    <source>
        <dbReference type="Proteomes" id="UP000195570"/>
    </source>
</evidence>
<proteinExistence type="inferred from homology"/>
<dbReference type="CDD" id="cd00844">
    <property type="entry name" value="MPP_Dbr1_N"/>
    <property type="match status" value="1"/>
</dbReference>
<dbReference type="GO" id="GO:0005634">
    <property type="term" value="C:nucleus"/>
    <property type="evidence" value="ECO:0007669"/>
    <property type="project" value="UniProtKB-SubCell"/>
</dbReference>
<comment type="cofactor">
    <cofactor evidence="1">
        <name>Mn(2+)</name>
        <dbReference type="ChEBI" id="CHEBI:29035"/>
    </cofactor>
</comment>
<comment type="caution">
    <text evidence="15">The sequence shown here is derived from an EMBL/GenBank/DDBJ whole genome shotgun (WGS) entry which is preliminary data.</text>
</comment>
<keyword evidence="11" id="KW-0464">Manganese</keyword>
<evidence type="ECO:0000256" key="7">
    <source>
        <dbReference type="ARBA" id="ARBA00022723"/>
    </source>
</evidence>
<dbReference type="AlphaFoldDB" id="A0A1G4IEQ2"/>
<evidence type="ECO:0000256" key="9">
    <source>
        <dbReference type="ARBA" id="ARBA00022833"/>
    </source>
</evidence>
<evidence type="ECO:0000256" key="3">
    <source>
        <dbReference type="ARBA" id="ARBA00001954"/>
    </source>
</evidence>
<accession>A0A1G4IEQ2</accession>
<dbReference type="PANTHER" id="PTHR12849">
    <property type="entry name" value="RNA LARIAT DEBRANCHING ENZYME"/>
    <property type="match status" value="1"/>
</dbReference>
<keyword evidence="9" id="KW-0862">Zinc</keyword>
<feature type="domain" description="Lariat debranching enzyme C-terminal" evidence="14">
    <location>
        <begin position="335"/>
        <end position="443"/>
    </location>
</feature>
<evidence type="ECO:0000256" key="2">
    <source>
        <dbReference type="ARBA" id="ARBA00001947"/>
    </source>
</evidence>
<organism evidence="15 16">
    <name type="scientific">Trypanosoma equiperdum</name>
    <dbReference type="NCBI Taxonomy" id="5694"/>
    <lineage>
        <taxon>Eukaryota</taxon>
        <taxon>Discoba</taxon>
        <taxon>Euglenozoa</taxon>
        <taxon>Kinetoplastea</taxon>
        <taxon>Metakinetoplastina</taxon>
        <taxon>Trypanosomatida</taxon>
        <taxon>Trypanosomatidae</taxon>
        <taxon>Trypanosoma</taxon>
    </lineage>
</organism>
<keyword evidence="12" id="KW-0539">Nucleus</keyword>
<dbReference type="GO" id="GO:0046872">
    <property type="term" value="F:metal ion binding"/>
    <property type="evidence" value="ECO:0007669"/>
    <property type="project" value="UniProtKB-KW"/>
</dbReference>
<evidence type="ECO:0000313" key="15">
    <source>
        <dbReference type="EMBL" id="SCU70574.1"/>
    </source>
</evidence>
<comment type="similarity">
    <text evidence="5">Belongs to the lariat debranching enzyme family.</text>
</comment>
<comment type="cofactor">
    <cofactor evidence="3">
        <name>Fe(2+)</name>
        <dbReference type="ChEBI" id="CHEBI:29033"/>
    </cofactor>
</comment>
<dbReference type="Pfam" id="PF00149">
    <property type="entry name" value="Metallophos"/>
    <property type="match status" value="1"/>
</dbReference>
<dbReference type="GO" id="GO:0000398">
    <property type="term" value="P:mRNA splicing, via spliceosome"/>
    <property type="evidence" value="ECO:0007669"/>
    <property type="project" value="TreeGrafter"/>
</dbReference>
<dbReference type="InterPro" id="IPR041816">
    <property type="entry name" value="Dbr1_N"/>
</dbReference>
<protein>
    <submittedName>
        <fullName evidence="15">Lariat debranching enzyme, C-terminal domain containing protein, putative</fullName>
    </submittedName>
</protein>
<keyword evidence="6" id="KW-0507">mRNA processing</keyword>
<evidence type="ECO:0000256" key="11">
    <source>
        <dbReference type="ARBA" id="ARBA00023211"/>
    </source>
</evidence>
<name>A0A1G4IEQ2_TRYEQ</name>
<dbReference type="EMBL" id="CZPT02001483">
    <property type="protein sequence ID" value="SCU70574.1"/>
    <property type="molecule type" value="Genomic_DNA"/>
</dbReference>
<evidence type="ECO:0000259" key="14">
    <source>
        <dbReference type="SMART" id="SM01124"/>
    </source>
</evidence>
<evidence type="ECO:0000256" key="1">
    <source>
        <dbReference type="ARBA" id="ARBA00001936"/>
    </source>
</evidence>
<dbReference type="InterPro" id="IPR004843">
    <property type="entry name" value="Calcineurin-like_PHP"/>
</dbReference>
<keyword evidence="16" id="KW-1185">Reference proteome</keyword>
<dbReference type="InterPro" id="IPR007708">
    <property type="entry name" value="DBR1_C"/>
</dbReference>
<dbReference type="SMART" id="SM01124">
    <property type="entry name" value="DBR1"/>
    <property type="match status" value="1"/>
</dbReference>
<keyword evidence="7" id="KW-0479">Metal-binding</keyword>
<comment type="subcellular location">
    <subcellularLocation>
        <location evidence="4">Nucleus</location>
    </subcellularLocation>
</comment>
<dbReference type="SUPFAM" id="SSF56300">
    <property type="entry name" value="Metallo-dependent phosphatases"/>
    <property type="match status" value="1"/>
</dbReference>